<gene>
    <name evidence="2" type="ORF">QRO08_22310</name>
</gene>
<sequence length="261" mass="28673">MRNSKRSLPHVSPATAEWLLDEFEYDDFIELQNWGARKGVRLATVSLSERGAAVKNSEISKEALRLGLLTELIRLREVTVMPTEGDWFMPAEELSSGEYHMLSTMLAVGFALEPKAVLLMDEPENNLHPQWQRDLMSAIFDVCDKVRLDGHVIISTHSPLIVGSVPESSSVVDMSSEPTRLSLVSYGASSDELLLSQFGVGSSRNAIVVETIQRAISMVENGSYGGEDFLGLVPDLKKIRAALTDNDPLISVIDALIDDGE</sequence>
<evidence type="ECO:0000313" key="3">
    <source>
        <dbReference type="Proteomes" id="UP001242732"/>
    </source>
</evidence>
<dbReference type="SUPFAM" id="SSF52540">
    <property type="entry name" value="P-loop containing nucleoside triphosphate hydrolases"/>
    <property type="match status" value="1"/>
</dbReference>
<proteinExistence type="predicted"/>
<dbReference type="EMBL" id="CP127363">
    <property type="protein sequence ID" value="WIY48521.1"/>
    <property type="molecule type" value="Genomic_DNA"/>
</dbReference>
<organism evidence="2 3">
    <name type="scientific">Paracidovorax citrulli</name>
    <name type="common">Acidovorax citrulli</name>
    <dbReference type="NCBI Taxonomy" id="80869"/>
    <lineage>
        <taxon>Bacteria</taxon>
        <taxon>Pseudomonadati</taxon>
        <taxon>Pseudomonadota</taxon>
        <taxon>Betaproteobacteria</taxon>
        <taxon>Burkholderiales</taxon>
        <taxon>Comamonadaceae</taxon>
        <taxon>Paracidovorax</taxon>
    </lineage>
</organism>
<dbReference type="PANTHER" id="PTHR43581">
    <property type="entry name" value="ATP/GTP PHOSPHATASE"/>
    <property type="match status" value="1"/>
</dbReference>
<evidence type="ECO:0000259" key="1">
    <source>
        <dbReference type="Pfam" id="PF13304"/>
    </source>
</evidence>
<dbReference type="InterPro" id="IPR003959">
    <property type="entry name" value="ATPase_AAA_core"/>
</dbReference>
<dbReference type="InterPro" id="IPR027417">
    <property type="entry name" value="P-loop_NTPase"/>
</dbReference>
<accession>A0ABY9ANJ9</accession>
<reference evidence="2 3" key="1">
    <citation type="submission" date="2023-06" db="EMBL/GenBank/DDBJ databases">
        <authorList>
            <person name="Ham H."/>
            <person name="Park D.S."/>
        </authorList>
    </citation>
    <scope>NUCLEOTIDE SEQUENCE [LARGE SCALE GENOMIC DNA]</scope>
    <source>
        <strain evidence="2 3">KACC 17005</strain>
    </source>
</reference>
<dbReference type="Gene3D" id="3.40.50.300">
    <property type="entry name" value="P-loop containing nucleotide triphosphate hydrolases"/>
    <property type="match status" value="1"/>
</dbReference>
<name>A0ABY9ANJ9_PARCI</name>
<dbReference type="RefSeq" id="WP_116212443.1">
    <property type="nucleotide sequence ID" value="NZ_CP023687.1"/>
</dbReference>
<dbReference type="CDD" id="cd00267">
    <property type="entry name" value="ABC_ATPase"/>
    <property type="match status" value="1"/>
</dbReference>
<protein>
    <submittedName>
        <fullName evidence="2">AAA family ATPase</fullName>
    </submittedName>
</protein>
<feature type="domain" description="ATPase AAA-type core" evidence="1">
    <location>
        <begin position="88"/>
        <end position="162"/>
    </location>
</feature>
<dbReference type="InterPro" id="IPR051396">
    <property type="entry name" value="Bact_Antivir_Def_Nuclease"/>
</dbReference>
<evidence type="ECO:0000313" key="2">
    <source>
        <dbReference type="EMBL" id="WIY48521.1"/>
    </source>
</evidence>
<dbReference type="Pfam" id="PF13304">
    <property type="entry name" value="AAA_21"/>
    <property type="match status" value="1"/>
</dbReference>
<dbReference type="PANTHER" id="PTHR43581:SF2">
    <property type="entry name" value="EXCINUCLEASE ATPASE SUBUNIT"/>
    <property type="match status" value="1"/>
</dbReference>
<dbReference type="Proteomes" id="UP001242732">
    <property type="component" value="Chromosome"/>
</dbReference>
<keyword evidence="3" id="KW-1185">Reference proteome</keyword>